<accession>A0A976XJ44</accession>
<name>A0A976XJ44_THEOR</name>
<reference evidence="2" key="1">
    <citation type="submission" date="2022-07" db="EMBL/GenBank/DDBJ databases">
        <title>Evaluation of T. orientalis genome assembly methods using nanopore sequencing and analysis of variation between genomes.</title>
        <authorList>
            <person name="Yam J."/>
            <person name="Micallef M.L."/>
            <person name="Liu M."/>
            <person name="Djordjevic S.P."/>
            <person name="Bogema D.R."/>
            <person name="Jenkins C."/>
        </authorList>
    </citation>
    <scope>NUCLEOTIDE SEQUENCE</scope>
    <source>
        <strain evidence="2">Goon Nure</strain>
    </source>
</reference>
<organism evidence="2 3">
    <name type="scientific">Theileria orientalis</name>
    <dbReference type="NCBI Taxonomy" id="68886"/>
    <lineage>
        <taxon>Eukaryota</taxon>
        <taxon>Sar</taxon>
        <taxon>Alveolata</taxon>
        <taxon>Apicomplexa</taxon>
        <taxon>Aconoidasida</taxon>
        <taxon>Piroplasmida</taxon>
        <taxon>Theileriidae</taxon>
        <taxon>Theileria</taxon>
    </lineage>
</organism>
<evidence type="ECO:0000313" key="3">
    <source>
        <dbReference type="Proteomes" id="UP000244811"/>
    </source>
</evidence>
<dbReference type="Pfam" id="PF04385">
    <property type="entry name" value="FAINT"/>
    <property type="match status" value="1"/>
</dbReference>
<evidence type="ECO:0000313" key="2">
    <source>
        <dbReference type="EMBL" id="UVC49483.1"/>
    </source>
</evidence>
<protein>
    <submittedName>
        <fullName evidence="2">Uncharacterized protein</fullName>
    </submittedName>
</protein>
<sequence length="187" mass="21065">MEIITICTYILLFILTSRHRNLLLPVRADGEDSTRSCAASNGTKVAGLVNNDPVESSLSLKSLVNEDKKEADGVLLFKENQTVKPREMDTNDFLSDSYMGNLTYAFKPNVECILVRFDDKDVWKKGDGTVQLPKSVTYDSVLLEFTVRDSENSAYFKKDPETGEWKHFKTTPRKKGARRAQNSQSSS</sequence>
<dbReference type="AlphaFoldDB" id="A0A976XJ44"/>
<dbReference type="EMBL" id="CP056069">
    <property type="protein sequence ID" value="UVC49483.1"/>
    <property type="molecule type" value="Genomic_DNA"/>
</dbReference>
<evidence type="ECO:0000256" key="1">
    <source>
        <dbReference type="SAM" id="MobiDB-lite"/>
    </source>
</evidence>
<feature type="compositionally biased region" description="Basic residues" evidence="1">
    <location>
        <begin position="168"/>
        <end position="178"/>
    </location>
</feature>
<proteinExistence type="predicted"/>
<feature type="region of interest" description="Disordered" evidence="1">
    <location>
        <begin position="165"/>
        <end position="187"/>
    </location>
</feature>
<dbReference type="Proteomes" id="UP000244811">
    <property type="component" value="Chromosome 1"/>
</dbReference>
<dbReference type="InterPro" id="IPR007480">
    <property type="entry name" value="DUF529"/>
</dbReference>
<gene>
    <name evidence="2" type="ORF">MACK_003320</name>
</gene>